<dbReference type="Pfam" id="PF07568">
    <property type="entry name" value="HisKA_2"/>
    <property type="match status" value="1"/>
</dbReference>
<keyword evidence="6 10" id="KW-0418">Kinase</keyword>
<keyword evidence="3" id="KW-0597">Phosphoprotein</keyword>
<keyword evidence="4 10" id="KW-0808">Transferase</keyword>
<proteinExistence type="predicted"/>
<dbReference type="EC" id="2.7.13.3" evidence="2"/>
<keyword evidence="7" id="KW-0067">ATP-binding</keyword>
<dbReference type="GO" id="GO:0004673">
    <property type="term" value="F:protein histidine kinase activity"/>
    <property type="evidence" value="ECO:0007669"/>
    <property type="project" value="UniProtKB-EC"/>
</dbReference>
<feature type="chain" id="PRO_5046637354" description="histidine kinase" evidence="8">
    <location>
        <begin position="22"/>
        <end position="797"/>
    </location>
</feature>
<dbReference type="Gene3D" id="3.30.450.20">
    <property type="entry name" value="PAS domain"/>
    <property type="match status" value="1"/>
</dbReference>
<evidence type="ECO:0000313" key="11">
    <source>
        <dbReference type="Proteomes" id="UP001597601"/>
    </source>
</evidence>
<dbReference type="Pfam" id="PF02518">
    <property type="entry name" value="HATPase_c"/>
    <property type="match status" value="1"/>
</dbReference>
<name>A0ABW5XUU3_9SPHI</name>
<dbReference type="SMART" id="SM00387">
    <property type="entry name" value="HATPase_c"/>
    <property type="match status" value="1"/>
</dbReference>
<dbReference type="InterPro" id="IPR036890">
    <property type="entry name" value="HATPase_C_sf"/>
</dbReference>
<dbReference type="InterPro" id="IPR003594">
    <property type="entry name" value="HATPase_dom"/>
</dbReference>
<dbReference type="RefSeq" id="WP_377130369.1">
    <property type="nucleotide sequence ID" value="NZ_JBHUON010000033.1"/>
</dbReference>
<dbReference type="SUPFAM" id="SSF48452">
    <property type="entry name" value="TPR-like"/>
    <property type="match status" value="2"/>
</dbReference>
<comment type="catalytic activity">
    <reaction evidence="1">
        <text>ATP + protein L-histidine = ADP + protein N-phospho-L-histidine.</text>
        <dbReference type="EC" id="2.7.13.3"/>
    </reaction>
</comment>
<keyword evidence="11" id="KW-1185">Reference proteome</keyword>
<dbReference type="InterPro" id="IPR011990">
    <property type="entry name" value="TPR-like_helical_dom_sf"/>
</dbReference>
<evidence type="ECO:0000256" key="6">
    <source>
        <dbReference type="ARBA" id="ARBA00022777"/>
    </source>
</evidence>
<dbReference type="Gene3D" id="1.25.40.10">
    <property type="entry name" value="Tetratricopeptide repeat domain"/>
    <property type="match status" value="2"/>
</dbReference>
<evidence type="ECO:0000256" key="4">
    <source>
        <dbReference type="ARBA" id="ARBA00022679"/>
    </source>
</evidence>
<evidence type="ECO:0000256" key="1">
    <source>
        <dbReference type="ARBA" id="ARBA00000085"/>
    </source>
</evidence>
<dbReference type="EMBL" id="JBHUON010000033">
    <property type="protein sequence ID" value="MFD2866726.1"/>
    <property type="molecule type" value="Genomic_DNA"/>
</dbReference>
<evidence type="ECO:0000259" key="9">
    <source>
        <dbReference type="PROSITE" id="PS50109"/>
    </source>
</evidence>
<evidence type="ECO:0000256" key="2">
    <source>
        <dbReference type="ARBA" id="ARBA00012438"/>
    </source>
</evidence>
<dbReference type="InterPro" id="IPR005467">
    <property type="entry name" value="His_kinase_dom"/>
</dbReference>
<accession>A0ABW5XUU3</accession>
<dbReference type="Proteomes" id="UP001597601">
    <property type="component" value="Unassembled WGS sequence"/>
</dbReference>
<dbReference type="InterPro" id="IPR011495">
    <property type="entry name" value="Sig_transdc_His_kin_sub2_dim/P"/>
</dbReference>
<evidence type="ECO:0000256" key="5">
    <source>
        <dbReference type="ARBA" id="ARBA00022741"/>
    </source>
</evidence>
<dbReference type="PANTHER" id="PTHR41523">
    <property type="entry name" value="TWO-COMPONENT SYSTEM SENSOR PROTEIN"/>
    <property type="match status" value="1"/>
</dbReference>
<evidence type="ECO:0000256" key="8">
    <source>
        <dbReference type="SAM" id="SignalP"/>
    </source>
</evidence>
<evidence type="ECO:0000256" key="3">
    <source>
        <dbReference type="ARBA" id="ARBA00022553"/>
    </source>
</evidence>
<evidence type="ECO:0000313" key="10">
    <source>
        <dbReference type="EMBL" id="MFD2866726.1"/>
    </source>
</evidence>
<gene>
    <name evidence="10" type="ORF">ACFSYC_18670</name>
</gene>
<keyword evidence="5" id="KW-0547">Nucleotide-binding</keyword>
<dbReference type="Gene3D" id="3.30.565.10">
    <property type="entry name" value="Histidine kinase-like ATPase, C-terminal domain"/>
    <property type="match status" value="1"/>
</dbReference>
<keyword evidence="8" id="KW-0732">Signal</keyword>
<evidence type="ECO:0000256" key="7">
    <source>
        <dbReference type="ARBA" id="ARBA00022840"/>
    </source>
</evidence>
<protein>
    <recommendedName>
        <fullName evidence="2">histidine kinase</fullName>
        <ecNumber evidence="2">2.7.13.3</ecNumber>
    </recommendedName>
</protein>
<dbReference type="PROSITE" id="PS50109">
    <property type="entry name" value="HIS_KIN"/>
    <property type="match status" value="1"/>
</dbReference>
<dbReference type="SUPFAM" id="SSF55874">
    <property type="entry name" value="ATPase domain of HSP90 chaperone/DNA topoisomerase II/histidine kinase"/>
    <property type="match status" value="1"/>
</dbReference>
<comment type="caution">
    <text evidence="10">The sequence shown here is derived from an EMBL/GenBank/DDBJ whole genome shotgun (WGS) entry which is preliminary data.</text>
</comment>
<feature type="signal peptide" evidence="8">
    <location>
        <begin position="1"/>
        <end position="21"/>
    </location>
</feature>
<dbReference type="PANTHER" id="PTHR41523:SF8">
    <property type="entry name" value="ETHYLENE RESPONSE SENSOR PROTEIN"/>
    <property type="match status" value="1"/>
</dbReference>
<feature type="domain" description="Histidine kinase" evidence="9">
    <location>
        <begin position="593"/>
        <end position="786"/>
    </location>
</feature>
<organism evidence="10 11">
    <name type="scientific">Mucilaginibacter antarcticus</name>
    <dbReference type="NCBI Taxonomy" id="1855725"/>
    <lineage>
        <taxon>Bacteria</taxon>
        <taxon>Pseudomonadati</taxon>
        <taxon>Bacteroidota</taxon>
        <taxon>Sphingobacteriia</taxon>
        <taxon>Sphingobacteriales</taxon>
        <taxon>Sphingobacteriaceae</taxon>
        <taxon>Mucilaginibacter</taxon>
    </lineage>
</organism>
<sequence length="797" mass="92285">MKYKLIYVWLALSFTVFNISAQTPSIKLPDQLLKQEYDNDARWKFIFFRDSSNFYKIHKNPDTAYFNALLKTGKYYILKPNENKKDLDNAYTFLYRALHLSTISQNIPWRHKTLKLIALCDEQAGKQAHAKACYIEIINFYHQSKEKQLEAESWNELGKLNLSNSRSEILYNLLCFKSALLILGTERNQSLQIEILKNIAEAHFNQGKFEIAERESLEVLYRLKSINSKNLTAIYDLLADINKSKPDLHKELFYRLELIKDMEANADTAKADYYYSKLALVYSDLNMYEQSLTQIIKSIQILKNRSKYEDFYGYLSLAMFDFISQNKSKEGLTFLKQSIKQVPPQNMAQQVDMNEEFANCYKSLRQYATAEKYYLEMIRLFKITAFNKNFYSTHDQMLIDYTYYYQTLSEFYILTKQFKKAGLYLEKILALPKYVIRPVSVRKIELMKFKVDSASGQYLSAITHFQKFKNLSDSIFNATKSRQITEMLVKYQSEQKEQSINILKIQSLKEHSEVRSANLARNITFGGVGMLLFIAGLIYNGYRNKQRSNLILQTKQLEINQKNLILQDLLFDKDKLLTDKDQLLLEKDWLIKEVHHRVKNNLQIVMSLLNSQSAYLQNSDALKAIRESQNRVQAISLIHQKFYSSNNLATINLPAYVEDLLNHLSESFDTRKRHITFKQFVEPVNIDLSQAVPLGLILNESITNAIKYAFENGGGQISVSLLLIKEDYLSLTIADNGKGLPANFDAENNSTLGMEMMKALSKQLGGEFKVQSDAGVTISMDFKIEKDLNMISQGGTE</sequence>
<reference evidence="11" key="1">
    <citation type="journal article" date="2019" name="Int. J. Syst. Evol. Microbiol.">
        <title>The Global Catalogue of Microorganisms (GCM) 10K type strain sequencing project: providing services to taxonomists for standard genome sequencing and annotation.</title>
        <authorList>
            <consortium name="The Broad Institute Genomics Platform"/>
            <consortium name="The Broad Institute Genome Sequencing Center for Infectious Disease"/>
            <person name="Wu L."/>
            <person name="Ma J."/>
        </authorList>
    </citation>
    <scope>NUCLEOTIDE SEQUENCE [LARGE SCALE GENOMIC DNA]</scope>
    <source>
        <strain evidence="11">KCTC 52232</strain>
    </source>
</reference>